<protein>
    <recommendedName>
        <fullName evidence="5">Transmembrane protein 26</fullName>
    </recommendedName>
</protein>
<dbReference type="Pfam" id="PF09772">
    <property type="entry name" value="Tmem26"/>
    <property type="match status" value="1"/>
</dbReference>
<accession>A0AAE1CQC6</accession>
<evidence type="ECO:0000313" key="3">
    <source>
        <dbReference type="EMBL" id="KAK3728008.1"/>
    </source>
</evidence>
<feature type="transmembrane region" description="Helical" evidence="2">
    <location>
        <begin position="107"/>
        <end position="124"/>
    </location>
</feature>
<feature type="compositionally biased region" description="Basic and acidic residues" evidence="1">
    <location>
        <begin position="363"/>
        <end position="377"/>
    </location>
</feature>
<dbReference type="EMBL" id="JAWDGP010007214">
    <property type="protein sequence ID" value="KAK3728008.1"/>
    <property type="molecule type" value="Genomic_DNA"/>
</dbReference>
<dbReference type="PANTHER" id="PTHR22168:SF8">
    <property type="entry name" value="TRANSMEMBRANE PROTEIN 26"/>
    <property type="match status" value="1"/>
</dbReference>
<reference evidence="3" key="1">
    <citation type="journal article" date="2023" name="G3 (Bethesda)">
        <title>A reference genome for the long-term kleptoplast-retaining sea slug Elysia crispata morphotype clarki.</title>
        <authorList>
            <person name="Eastman K.E."/>
            <person name="Pendleton A.L."/>
            <person name="Shaikh M.A."/>
            <person name="Suttiyut T."/>
            <person name="Ogas R."/>
            <person name="Tomko P."/>
            <person name="Gavelis G."/>
            <person name="Widhalm J.R."/>
            <person name="Wisecaver J.H."/>
        </authorList>
    </citation>
    <scope>NUCLEOTIDE SEQUENCE</scope>
    <source>
        <strain evidence="3">ECLA1</strain>
    </source>
</reference>
<dbReference type="InterPro" id="IPR019169">
    <property type="entry name" value="Transmembrane_26"/>
</dbReference>
<evidence type="ECO:0000256" key="2">
    <source>
        <dbReference type="SAM" id="Phobius"/>
    </source>
</evidence>
<feature type="transmembrane region" description="Helical" evidence="2">
    <location>
        <begin position="136"/>
        <end position="158"/>
    </location>
</feature>
<feature type="compositionally biased region" description="Basic and acidic residues" evidence="1">
    <location>
        <begin position="335"/>
        <end position="356"/>
    </location>
</feature>
<dbReference type="Proteomes" id="UP001283361">
    <property type="component" value="Unassembled WGS sequence"/>
</dbReference>
<organism evidence="3 4">
    <name type="scientific">Elysia crispata</name>
    <name type="common">lettuce slug</name>
    <dbReference type="NCBI Taxonomy" id="231223"/>
    <lineage>
        <taxon>Eukaryota</taxon>
        <taxon>Metazoa</taxon>
        <taxon>Spiralia</taxon>
        <taxon>Lophotrochozoa</taxon>
        <taxon>Mollusca</taxon>
        <taxon>Gastropoda</taxon>
        <taxon>Heterobranchia</taxon>
        <taxon>Euthyneura</taxon>
        <taxon>Panpulmonata</taxon>
        <taxon>Sacoglossa</taxon>
        <taxon>Placobranchoidea</taxon>
        <taxon>Plakobranchidae</taxon>
        <taxon>Elysia</taxon>
    </lineage>
</organism>
<evidence type="ECO:0000313" key="4">
    <source>
        <dbReference type="Proteomes" id="UP001283361"/>
    </source>
</evidence>
<keyword evidence="2" id="KW-0472">Membrane</keyword>
<evidence type="ECO:0000256" key="1">
    <source>
        <dbReference type="SAM" id="MobiDB-lite"/>
    </source>
</evidence>
<dbReference type="PANTHER" id="PTHR22168">
    <property type="entry name" value="TMEM26 PROTEIN"/>
    <property type="match status" value="1"/>
</dbReference>
<keyword evidence="4" id="KW-1185">Reference proteome</keyword>
<name>A0AAE1CQC6_9GAST</name>
<dbReference type="AlphaFoldDB" id="A0AAE1CQC6"/>
<feature type="compositionally biased region" description="Polar residues" evidence="1">
    <location>
        <begin position="420"/>
        <end position="436"/>
    </location>
</feature>
<feature type="region of interest" description="Disordered" evidence="1">
    <location>
        <begin position="276"/>
        <end position="471"/>
    </location>
</feature>
<keyword evidence="2" id="KW-0812">Transmembrane</keyword>
<feature type="compositionally biased region" description="Low complexity" evidence="1">
    <location>
        <begin position="393"/>
        <end position="409"/>
    </location>
</feature>
<keyword evidence="2" id="KW-1133">Transmembrane helix</keyword>
<sequence>MCKGILLTSLLSSRFSPCFFLYLCATLPPIWLLELDKSRQVREETDGKNHTQHIQHNSTGIKLAANLPVSLNPNMWTIVVEEMLLYLLVIGRWILPRGEVTREQLSELLFAFIGIAADVMEFFSLFGENVVRNHEILGYCLLSIWSLSILQFTMAVTVTQQPKRAKKITTVRNKYSEPDENEDSKLSSELGAIFISMVMQDVPFLVVRLYTIITYNLITYSLIFFTSKNMLVISLLFYKIAVILQLRYCPQLEGKGKDEDDEKIIGGYGDGVGWKRGGGSAKDGDDESQESSPSKYALPYEYEGVAPHAEKRSQDASPARSRGVGEANHRNRSKTSLDTKSDGSSEKNKANKDGRPNELTVGDGKDTEKMESPRDTRTPTSGGSRANGVSPETSKSSSAPQNSASPTSSGTPKSHDGQAANESGQFPSPHQASQPDSVKDGAEPVIITPTKQSAKPGDPDFKPYTSVVKLP</sequence>
<comment type="caution">
    <text evidence="3">The sequence shown here is derived from an EMBL/GenBank/DDBJ whole genome shotgun (WGS) entry which is preliminary data.</text>
</comment>
<gene>
    <name evidence="3" type="ORF">RRG08_008085</name>
</gene>
<proteinExistence type="predicted"/>
<feature type="transmembrane region" description="Helical" evidence="2">
    <location>
        <begin position="75"/>
        <end position="95"/>
    </location>
</feature>
<evidence type="ECO:0008006" key="5">
    <source>
        <dbReference type="Google" id="ProtNLM"/>
    </source>
</evidence>